<proteinExistence type="predicted"/>
<dbReference type="EMBL" id="MLFR01000002">
    <property type="protein sequence ID" value="ORM71211.1"/>
    <property type="molecule type" value="Genomic_DNA"/>
</dbReference>
<comment type="caution">
    <text evidence="4">The sequence shown here is derived from an EMBL/GenBank/DDBJ whole genome shotgun (WGS) entry which is preliminary data.</text>
</comment>
<dbReference type="Proteomes" id="UP000193558">
    <property type="component" value="Unassembled WGS sequence"/>
</dbReference>
<dbReference type="GO" id="GO:0016301">
    <property type="term" value="F:kinase activity"/>
    <property type="evidence" value="ECO:0007669"/>
    <property type="project" value="UniProtKB-KW"/>
</dbReference>
<gene>
    <name evidence="4" type="ORF">HA51_04880</name>
</gene>
<reference evidence="4 5" key="1">
    <citation type="journal article" date="2017" name="Antonie Van Leeuwenhoek">
        <title>Phylogenomic resolution of the bacterial genus Pantoea and its relationship with Erwinia and Tatumella.</title>
        <authorList>
            <person name="Palmer M."/>
            <person name="Steenkamp E.T."/>
            <person name="Coetzee M.P."/>
            <person name="Chan W.Y."/>
            <person name="van Zyl E."/>
            <person name="De Maayer P."/>
            <person name="Coutinho T.A."/>
            <person name="Blom J."/>
            <person name="Smits T.H."/>
            <person name="Duffy B."/>
            <person name="Venter S.N."/>
        </authorList>
    </citation>
    <scope>NUCLEOTIDE SEQUENCE [LARGE SCALE GENOMIC DNA]</scope>
    <source>
        <strain evidence="4 5">LMG 26275</strain>
    </source>
</reference>
<dbReference type="OrthoDB" id="63083at2"/>
<dbReference type="PANTHER" id="PTHR10584:SF167">
    <property type="entry name" value="PFKB DOMAIN PROTEIN"/>
    <property type="match status" value="1"/>
</dbReference>
<feature type="domain" description="Carbohydrate kinase PfkB" evidence="3">
    <location>
        <begin position="5"/>
        <end position="310"/>
    </location>
</feature>
<organism evidence="4 5">
    <name type="scientific">Pantoea rwandensis</name>
    <dbReference type="NCBI Taxonomy" id="1076550"/>
    <lineage>
        <taxon>Bacteria</taxon>
        <taxon>Pseudomonadati</taxon>
        <taxon>Pseudomonadota</taxon>
        <taxon>Gammaproteobacteria</taxon>
        <taxon>Enterobacterales</taxon>
        <taxon>Erwiniaceae</taxon>
        <taxon>Pantoea</taxon>
    </lineage>
</organism>
<protein>
    <recommendedName>
        <fullName evidence="3">Carbohydrate kinase PfkB domain-containing protein</fullName>
    </recommendedName>
</protein>
<keyword evidence="1" id="KW-0808">Transferase</keyword>
<dbReference type="AlphaFoldDB" id="A0A1X1D3V6"/>
<evidence type="ECO:0000313" key="4">
    <source>
        <dbReference type="EMBL" id="ORM71211.1"/>
    </source>
</evidence>
<dbReference type="RefSeq" id="WP_084932570.1">
    <property type="nucleotide sequence ID" value="NZ_MLFR01000002.1"/>
</dbReference>
<accession>A0A1X1D3V6</accession>
<dbReference type="PANTHER" id="PTHR10584">
    <property type="entry name" value="SUGAR KINASE"/>
    <property type="match status" value="1"/>
</dbReference>
<sequence>MNSKKRILVAGHTCVDLLPHMDSTPGFNPGQTFKLGPVTQRPGGVVPNTGSALSRLGVLTDVQASLGNDLFGEFCRTWLAENITGELHLTPSASGTSYTIVVEPPGADRTFWHYEGSNVDFQPDFNVKGMAGLHVGYPSLVPSFQMDNGKALAKAFKDARKKGVTTSLDLAVVLPESSAAAIDWRAWLGTVLPHVDIFTPSWDDVSSALGYSPEPDEALIWSVAEELLSMGPAVVLLSAGGLGFMIATANGERLRGAGKLAAQLPSSWNNARHWTTAEHFDSIITATGAGDHLTAALLDAISRELEIDDSAIHMRSVVGNHLQGRPLIAVKANGFDKIPGAGVAHHV</sequence>
<name>A0A1X1D3V6_9GAMM</name>
<dbReference type="InterPro" id="IPR011611">
    <property type="entry name" value="PfkB_dom"/>
</dbReference>
<keyword evidence="2" id="KW-0418">Kinase</keyword>
<evidence type="ECO:0000256" key="1">
    <source>
        <dbReference type="ARBA" id="ARBA00022679"/>
    </source>
</evidence>
<dbReference type="SUPFAM" id="SSF53613">
    <property type="entry name" value="Ribokinase-like"/>
    <property type="match status" value="1"/>
</dbReference>
<evidence type="ECO:0000256" key="2">
    <source>
        <dbReference type="ARBA" id="ARBA00022777"/>
    </source>
</evidence>
<dbReference type="InterPro" id="IPR029056">
    <property type="entry name" value="Ribokinase-like"/>
</dbReference>
<evidence type="ECO:0000313" key="5">
    <source>
        <dbReference type="Proteomes" id="UP000193558"/>
    </source>
</evidence>
<evidence type="ECO:0000259" key="3">
    <source>
        <dbReference type="Pfam" id="PF00294"/>
    </source>
</evidence>
<dbReference type="Gene3D" id="3.40.1190.20">
    <property type="match status" value="1"/>
</dbReference>
<dbReference type="Pfam" id="PF00294">
    <property type="entry name" value="PfkB"/>
    <property type="match status" value="1"/>
</dbReference>